<evidence type="ECO:0000256" key="6">
    <source>
        <dbReference type="ARBA" id="ARBA00022741"/>
    </source>
</evidence>
<dbReference type="InterPro" id="IPR017871">
    <property type="entry name" value="ABC_transporter-like_CS"/>
</dbReference>
<dbReference type="SUPFAM" id="SSF52540">
    <property type="entry name" value="P-loop containing nucleoside triphosphate hydrolases"/>
    <property type="match status" value="1"/>
</dbReference>
<feature type="domain" description="ABC transporter" evidence="10">
    <location>
        <begin position="5"/>
        <end position="255"/>
    </location>
</feature>
<evidence type="ECO:0000256" key="1">
    <source>
        <dbReference type="ARBA" id="ARBA00004417"/>
    </source>
</evidence>
<sequence>MTATLEVAGLHMSVGRGRAAVPILRGVDLSVAPGEVLGLVGESGAGKSMVGRTVLDLLPGSARVTAGTVRYRGRDLLAMPVAERRRLLGAKIALIPQDPMTALNPVHRIGRQVTDVLRLHLALSKAEALARAEALLDSVHIRNPARVLRQYPHELSGGMRQRVLIAIAFACDPDLIVADEPTTALDVTVQRQILRLLKEMQGRADTAILFVTHDLGVVAKICDRVTVIHAGRILEAGLTADLFAAPQHPYTQALFAATPRYDQPADALHPIPPELLSRLWAEAHAQDRGEAGT</sequence>
<dbReference type="PANTHER" id="PTHR43297:SF14">
    <property type="entry name" value="ATPASE AAA-TYPE CORE DOMAIN-CONTAINING PROTEIN"/>
    <property type="match status" value="1"/>
</dbReference>
<dbReference type="PANTHER" id="PTHR43297">
    <property type="entry name" value="OLIGOPEPTIDE TRANSPORT ATP-BINDING PROTEIN APPD"/>
    <property type="match status" value="1"/>
</dbReference>
<evidence type="ECO:0000256" key="5">
    <source>
        <dbReference type="ARBA" id="ARBA00022519"/>
    </source>
</evidence>
<dbReference type="InterPro" id="IPR003439">
    <property type="entry name" value="ABC_transporter-like_ATP-bd"/>
</dbReference>
<gene>
    <name evidence="11" type="ORF">ACFOGJ_06525</name>
</gene>
<dbReference type="InterPro" id="IPR013563">
    <property type="entry name" value="Oligopep_ABC_C"/>
</dbReference>
<dbReference type="Gene3D" id="3.40.50.300">
    <property type="entry name" value="P-loop containing nucleotide triphosphate hydrolases"/>
    <property type="match status" value="1"/>
</dbReference>
<evidence type="ECO:0000259" key="10">
    <source>
        <dbReference type="PROSITE" id="PS50893"/>
    </source>
</evidence>
<dbReference type="Pfam" id="PF08352">
    <property type="entry name" value="oligo_HPY"/>
    <property type="match status" value="1"/>
</dbReference>
<keyword evidence="8" id="KW-1278">Translocase</keyword>
<keyword evidence="7 11" id="KW-0067">ATP-binding</keyword>
<evidence type="ECO:0000256" key="3">
    <source>
        <dbReference type="ARBA" id="ARBA00022448"/>
    </source>
</evidence>
<dbReference type="CDD" id="cd03257">
    <property type="entry name" value="ABC_NikE_OppD_transporters"/>
    <property type="match status" value="1"/>
</dbReference>
<evidence type="ECO:0000256" key="2">
    <source>
        <dbReference type="ARBA" id="ARBA00005417"/>
    </source>
</evidence>
<dbReference type="InterPro" id="IPR027417">
    <property type="entry name" value="P-loop_NTPase"/>
</dbReference>
<keyword evidence="6" id="KW-0547">Nucleotide-binding</keyword>
<evidence type="ECO:0000256" key="8">
    <source>
        <dbReference type="ARBA" id="ARBA00022967"/>
    </source>
</evidence>
<evidence type="ECO:0000256" key="9">
    <source>
        <dbReference type="ARBA" id="ARBA00023136"/>
    </source>
</evidence>
<keyword evidence="9" id="KW-0472">Membrane</keyword>
<dbReference type="EMBL" id="JBHRTR010000018">
    <property type="protein sequence ID" value="MFC3226875.1"/>
    <property type="molecule type" value="Genomic_DNA"/>
</dbReference>
<comment type="subcellular location">
    <subcellularLocation>
        <location evidence="1">Cell inner membrane</location>
        <topology evidence="1">Peripheral membrane protein</topology>
    </subcellularLocation>
</comment>
<dbReference type="Pfam" id="PF00005">
    <property type="entry name" value="ABC_tran"/>
    <property type="match status" value="1"/>
</dbReference>
<organism evidence="11 12">
    <name type="scientific">Marinibaculum pumilum</name>
    <dbReference type="NCBI Taxonomy" id="1766165"/>
    <lineage>
        <taxon>Bacteria</taxon>
        <taxon>Pseudomonadati</taxon>
        <taxon>Pseudomonadota</taxon>
        <taxon>Alphaproteobacteria</taxon>
        <taxon>Rhodospirillales</taxon>
        <taxon>Rhodospirillaceae</taxon>
        <taxon>Marinibaculum</taxon>
    </lineage>
</organism>
<keyword evidence="12" id="KW-1185">Reference proteome</keyword>
<evidence type="ECO:0000313" key="11">
    <source>
        <dbReference type="EMBL" id="MFC3226875.1"/>
    </source>
</evidence>
<protein>
    <submittedName>
        <fullName evidence="11">ABC transporter ATP-binding protein</fullName>
    </submittedName>
</protein>
<keyword evidence="5" id="KW-0997">Cell inner membrane</keyword>
<dbReference type="RefSeq" id="WP_379899021.1">
    <property type="nucleotide sequence ID" value="NZ_JBHRTR010000018.1"/>
</dbReference>
<comment type="similarity">
    <text evidence="2">Belongs to the ABC transporter superfamily.</text>
</comment>
<dbReference type="SMART" id="SM00382">
    <property type="entry name" value="AAA"/>
    <property type="match status" value="1"/>
</dbReference>
<dbReference type="InterPro" id="IPR050388">
    <property type="entry name" value="ABC_Ni/Peptide_Import"/>
</dbReference>
<evidence type="ECO:0000313" key="12">
    <source>
        <dbReference type="Proteomes" id="UP001595528"/>
    </source>
</evidence>
<name>A0ABV7KXG7_9PROT</name>
<evidence type="ECO:0000256" key="7">
    <source>
        <dbReference type="ARBA" id="ARBA00022840"/>
    </source>
</evidence>
<comment type="caution">
    <text evidence="11">The sequence shown here is derived from an EMBL/GenBank/DDBJ whole genome shotgun (WGS) entry which is preliminary data.</text>
</comment>
<dbReference type="PROSITE" id="PS00211">
    <property type="entry name" value="ABC_TRANSPORTER_1"/>
    <property type="match status" value="1"/>
</dbReference>
<reference evidence="12" key="1">
    <citation type="journal article" date="2019" name="Int. J. Syst. Evol. Microbiol.">
        <title>The Global Catalogue of Microorganisms (GCM) 10K type strain sequencing project: providing services to taxonomists for standard genome sequencing and annotation.</title>
        <authorList>
            <consortium name="The Broad Institute Genomics Platform"/>
            <consortium name="The Broad Institute Genome Sequencing Center for Infectious Disease"/>
            <person name="Wu L."/>
            <person name="Ma J."/>
        </authorList>
    </citation>
    <scope>NUCLEOTIDE SEQUENCE [LARGE SCALE GENOMIC DNA]</scope>
    <source>
        <strain evidence="12">KCTC 42964</strain>
    </source>
</reference>
<dbReference type="InterPro" id="IPR003593">
    <property type="entry name" value="AAA+_ATPase"/>
</dbReference>
<dbReference type="Proteomes" id="UP001595528">
    <property type="component" value="Unassembled WGS sequence"/>
</dbReference>
<dbReference type="PROSITE" id="PS50893">
    <property type="entry name" value="ABC_TRANSPORTER_2"/>
    <property type="match status" value="1"/>
</dbReference>
<accession>A0ABV7KXG7</accession>
<proteinExistence type="inferred from homology"/>
<evidence type="ECO:0000256" key="4">
    <source>
        <dbReference type="ARBA" id="ARBA00022475"/>
    </source>
</evidence>
<dbReference type="GO" id="GO:0005524">
    <property type="term" value="F:ATP binding"/>
    <property type="evidence" value="ECO:0007669"/>
    <property type="project" value="UniProtKB-KW"/>
</dbReference>
<keyword evidence="3" id="KW-0813">Transport</keyword>
<keyword evidence="4" id="KW-1003">Cell membrane</keyword>